<accession>A7IVP0</accession>
<sequence>MANLDINSFLHFISRSRGDMKNPAGIIINPPAQSVIVYKNILYRSFVAYLSNTVLSTLLFLAKYGGFVNTNLS</sequence>
<dbReference type="KEGG" id="vg:5658823"/>
<organismHost>
    <name type="scientific">Chlorella</name>
    <dbReference type="NCBI Taxonomy" id="3071"/>
</organismHost>
<keyword evidence="3" id="KW-1185">Reference proteome</keyword>
<dbReference type="GeneID" id="5658823"/>
<keyword evidence="1" id="KW-0812">Transmembrane</keyword>
<dbReference type="RefSeq" id="YP_001497211.1">
    <property type="nucleotide sequence ID" value="NC_009898.1"/>
</dbReference>
<keyword evidence="1" id="KW-0472">Membrane</keyword>
<reference evidence="2 3" key="1">
    <citation type="journal article" date="2007" name="Virology">
        <title>Sequence and annotation of the 369-kb NY-2A and the 345-kb AR158 viruses that infect Chlorella NC64A.</title>
        <authorList>
            <person name="Fitzgerald L.A."/>
            <person name="Graves M.V."/>
            <person name="Li X."/>
            <person name="Feldblyum T."/>
            <person name="Nierman W.C."/>
            <person name="Van Etten J.L."/>
        </authorList>
    </citation>
    <scope>NUCLEOTIDE SEQUENCE [LARGE SCALE GENOMIC DNA]</scope>
    <source>
        <strain evidence="2 3">NY-2A</strain>
    </source>
</reference>
<proteinExistence type="predicted"/>
<feature type="transmembrane region" description="Helical" evidence="1">
    <location>
        <begin position="46"/>
        <end position="67"/>
    </location>
</feature>
<dbReference type="EMBL" id="DQ491002">
    <property type="protein sequence ID" value="ABT14414.1"/>
    <property type="molecule type" value="Genomic_DNA"/>
</dbReference>
<evidence type="ECO:0000313" key="3">
    <source>
        <dbReference type="Proteomes" id="UP000202419"/>
    </source>
</evidence>
<name>A7IVP0_PBCVN</name>
<evidence type="ECO:0000256" key="1">
    <source>
        <dbReference type="SAM" id="Phobius"/>
    </source>
</evidence>
<protein>
    <submittedName>
        <fullName evidence="2">Uncharacterized protein b015R</fullName>
    </submittedName>
</protein>
<organism evidence="2 3">
    <name type="scientific">Paramecium bursaria Chlorella virus NY2A</name>
    <name type="common">PBCV-NY2A</name>
    <dbReference type="NCBI Taxonomy" id="46021"/>
    <lineage>
        <taxon>Viruses</taxon>
        <taxon>Varidnaviria</taxon>
        <taxon>Bamfordvirae</taxon>
        <taxon>Nucleocytoviricota</taxon>
        <taxon>Megaviricetes</taxon>
        <taxon>Algavirales</taxon>
        <taxon>Phycodnaviridae</taxon>
        <taxon>Chlorovirus</taxon>
        <taxon>Chlorovirus americanus</taxon>
    </lineage>
</organism>
<gene>
    <name evidence="2" type="primary">b015R</name>
    <name evidence="2" type="ORF">NY2A_b015R</name>
</gene>
<dbReference type="Proteomes" id="UP000202419">
    <property type="component" value="Segment"/>
</dbReference>
<evidence type="ECO:0000313" key="2">
    <source>
        <dbReference type="EMBL" id="ABT14414.1"/>
    </source>
</evidence>
<keyword evidence="1" id="KW-1133">Transmembrane helix</keyword>